<dbReference type="EMBL" id="NJHN03000047">
    <property type="protein sequence ID" value="KAH9421067.1"/>
    <property type="molecule type" value="Genomic_DNA"/>
</dbReference>
<comment type="caution">
    <text evidence="1">The sequence shown here is derived from an EMBL/GenBank/DDBJ whole genome shotgun (WGS) entry which is preliminary data.</text>
</comment>
<proteinExistence type="predicted"/>
<evidence type="ECO:0000313" key="1">
    <source>
        <dbReference type="EMBL" id="KAH9421067.1"/>
    </source>
</evidence>
<reference evidence="1 2" key="1">
    <citation type="journal article" date="2018" name="J. Allergy Clin. Immunol.">
        <title>High-quality assembly of Dermatophagoides pteronyssinus genome and transcriptome reveals a wide range of novel allergens.</title>
        <authorList>
            <person name="Liu X.Y."/>
            <person name="Yang K.Y."/>
            <person name="Wang M.Q."/>
            <person name="Kwok J.S."/>
            <person name="Zeng X."/>
            <person name="Yang Z."/>
            <person name="Xiao X.J."/>
            <person name="Lau C.P."/>
            <person name="Li Y."/>
            <person name="Huang Z.M."/>
            <person name="Ba J.G."/>
            <person name="Yim A.K."/>
            <person name="Ouyang C.Y."/>
            <person name="Ngai S.M."/>
            <person name="Chan T.F."/>
            <person name="Leung E.L."/>
            <person name="Liu L."/>
            <person name="Liu Z.G."/>
            <person name="Tsui S.K."/>
        </authorList>
    </citation>
    <scope>NUCLEOTIDE SEQUENCE [LARGE SCALE GENOMIC DNA]</scope>
    <source>
        <strain evidence="1">Derp</strain>
    </source>
</reference>
<sequence>MIVMEQSNMSITYFPMDPVIKACYGERLKWLAGKEQTQVAKCCSQALLLIPKNAVIYPIVWDFGRIFYI</sequence>
<protein>
    <submittedName>
        <fullName evidence="1">Uncharacterized protein</fullName>
    </submittedName>
</protein>
<evidence type="ECO:0000313" key="2">
    <source>
        <dbReference type="Proteomes" id="UP000887458"/>
    </source>
</evidence>
<keyword evidence="2" id="KW-1185">Reference proteome</keyword>
<organism evidence="1 2">
    <name type="scientific">Dermatophagoides pteronyssinus</name>
    <name type="common">European house dust mite</name>
    <dbReference type="NCBI Taxonomy" id="6956"/>
    <lineage>
        <taxon>Eukaryota</taxon>
        <taxon>Metazoa</taxon>
        <taxon>Ecdysozoa</taxon>
        <taxon>Arthropoda</taxon>
        <taxon>Chelicerata</taxon>
        <taxon>Arachnida</taxon>
        <taxon>Acari</taxon>
        <taxon>Acariformes</taxon>
        <taxon>Sarcoptiformes</taxon>
        <taxon>Astigmata</taxon>
        <taxon>Psoroptidia</taxon>
        <taxon>Analgoidea</taxon>
        <taxon>Pyroglyphidae</taxon>
        <taxon>Dermatophagoidinae</taxon>
        <taxon>Dermatophagoides</taxon>
    </lineage>
</organism>
<accession>A0ABQ8JF60</accession>
<reference evidence="1 2" key="2">
    <citation type="journal article" date="2022" name="Mol. Biol. Evol.">
        <title>Comparative Genomics Reveals Insights into the Divergent Evolution of Astigmatic Mites and Household Pest Adaptations.</title>
        <authorList>
            <person name="Xiong Q."/>
            <person name="Wan A.T."/>
            <person name="Liu X."/>
            <person name="Fung C.S."/>
            <person name="Xiao X."/>
            <person name="Malainual N."/>
            <person name="Hou J."/>
            <person name="Wang L."/>
            <person name="Wang M."/>
            <person name="Yang K.Y."/>
            <person name="Cui Y."/>
            <person name="Leung E.L."/>
            <person name="Nong W."/>
            <person name="Shin S.K."/>
            <person name="Au S.W."/>
            <person name="Jeong K.Y."/>
            <person name="Chew F.T."/>
            <person name="Hui J.H."/>
            <person name="Leung T.F."/>
            <person name="Tungtrongchitr A."/>
            <person name="Zhong N."/>
            <person name="Liu Z."/>
            <person name="Tsui S.K."/>
        </authorList>
    </citation>
    <scope>NUCLEOTIDE SEQUENCE [LARGE SCALE GENOMIC DNA]</scope>
    <source>
        <strain evidence="1">Derp</strain>
    </source>
</reference>
<name>A0ABQ8JF60_DERPT</name>
<gene>
    <name evidence="1" type="ORF">DERP_001509</name>
</gene>
<dbReference type="Proteomes" id="UP000887458">
    <property type="component" value="Unassembled WGS sequence"/>
</dbReference>